<dbReference type="EC" id="3.1.3.16" evidence="1"/>
<dbReference type="NCBIfam" id="TIGR00229">
    <property type="entry name" value="sensory_box"/>
    <property type="match status" value="1"/>
</dbReference>
<evidence type="ECO:0000256" key="12">
    <source>
        <dbReference type="ARBA" id="ARBA00047761"/>
    </source>
</evidence>
<dbReference type="Pfam" id="PF00989">
    <property type="entry name" value="PAS"/>
    <property type="match status" value="1"/>
</dbReference>
<keyword evidence="8" id="KW-0067">ATP-binding</keyword>
<dbReference type="GO" id="GO:0005524">
    <property type="term" value="F:ATP binding"/>
    <property type="evidence" value="ECO:0007669"/>
    <property type="project" value="UniProtKB-KW"/>
</dbReference>
<dbReference type="InterPro" id="IPR035965">
    <property type="entry name" value="PAS-like_dom_sf"/>
</dbReference>
<dbReference type="FunFam" id="3.60.40.10:FF:000005">
    <property type="entry name" value="Serine/threonine protein phosphatase"/>
    <property type="match status" value="1"/>
</dbReference>
<dbReference type="Pfam" id="PF01590">
    <property type="entry name" value="GAF"/>
    <property type="match status" value="1"/>
</dbReference>
<evidence type="ECO:0000256" key="15">
    <source>
        <dbReference type="ARBA" id="ARBA00081350"/>
    </source>
</evidence>
<feature type="region of interest" description="Disordered" evidence="16">
    <location>
        <begin position="1"/>
        <end position="21"/>
    </location>
</feature>
<dbReference type="PROSITE" id="PS50112">
    <property type="entry name" value="PAS"/>
    <property type="match status" value="1"/>
</dbReference>
<comment type="function">
    <text evidence="13">Primarily acts as an independent SigF regulator that is sensitive to the osmosensory signal, mediating the cross talk of PknD with the SigF regulon. Possesses both phosphatase and kinase activities. The kinase domain functions as a classic anti-sigma factor-like kinase to phosphorylate the anti-anti-sigma factor domain at the canonical regulatory site, and the phosphatase domain antagonizes this activity.</text>
</comment>
<dbReference type="CDD" id="cd00130">
    <property type="entry name" value="PAS"/>
    <property type="match status" value="1"/>
</dbReference>
<dbReference type="Gene3D" id="3.30.450.20">
    <property type="entry name" value="PAS domain"/>
    <property type="match status" value="1"/>
</dbReference>
<evidence type="ECO:0000256" key="7">
    <source>
        <dbReference type="ARBA" id="ARBA00022801"/>
    </source>
</evidence>
<reference evidence="18" key="1">
    <citation type="submission" date="2024-07" db="EMBL/GenBank/DDBJ databases">
        <authorList>
            <person name="Yu S.T."/>
        </authorList>
    </citation>
    <scope>NUCLEOTIDE SEQUENCE</scope>
    <source>
        <strain evidence="18">R41</strain>
    </source>
</reference>
<keyword evidence="9" id="KW-0460">Magnesium</keyword>
<dbReference type="FunFam" id="3.30.450.40:FF:000035">
    <property type="entry name" value="PAS sensor protein"/>
    <property type="match status" value="1"/>
</dbReference>
<dbReference type="InterPro" id="IPR052016">
    <property type="entry name" value="Bact_Sigma-Reg"/>
</dbReference>
<dbReference type="EMBL" id="CP163443">
    <property type="protein sequence ID" value="XDQ50494.1"/>
    <property type="molecule type" value="Genomic_DNA"/>
</dbReference>
<evidence type="ECO:0000256" key="14">
    <source>
        <dbReference type="ARBA" id="ARBA00075117"/>
    </source>
</evidence>
<dbReference type="GO" id="GO:0006355">
    <property type="term" value="P:regulation of DNA-templated transcription"/>
    <property type="evidence" value="ECO:0007669"/>
    <property type="project" value="InterPro"/>
</dbReference>
<dbReference type="PANTHER" id="PTHR43156:SF2">
    <property type="entry name" value="STAGE II SPORULATION PROTEIN E"/>
    <property type="match status" value="1"/>
</dbReference>
<sequence length="577" mass="60936">MSTAEGAPAGRPHGTSGTAVEREGTAAAVIDADGSVVGWTQGAHRLLGYAAEEVLGRPFANLLVPAGAAGRSGSAQLRHRSGHQLEVRLRISRLSARDGARRWLAAIDAHPAPRRQHESERLSLLSEASTRIGTTLDVMHTGQELADYVVPRLADYATVDLAESASLGEEPLARLGTNAGRIPVFRRAGVASIHEGIPESLWERGEPVFVPPSSPFTQVLTSGESYLEPALGTALDSWLQSDPQRAQVIGATSMHTVMMVPIQARGTVLGIAVFARTDNPAPFEQDDLVLAEELVDRAALSLDNAHRYTREHTAALALQRNLLPRRLSGGPALEVCSRYLPADMDHGVGGDWYDVIQLPGGRVALVIGDVVGHGIHAAASMGSLRTALRTLADMDLPPAELLTRLDHTVARLAQADTDSLTNSPSAACSILGATCLYVVYDPATRLLDIAAAGHPPPVVVTPAGEAAVQQIPSGVPIGLGLGLFEPAQLEIPVGSLIALYTDGLVESPAEDIESGMRRLAAVLAHPRLPLEELCAMAVDAQRTHSPTDDVTLLLARTRSSRGTGTFMPARRTTPSGK</sequence>
<evidence type="ECO:0000256" key="2">
    <source>
        <dbReference type="ARBA" id="ARBA00022553"/>
    </source>
</evidence>
<dbReference type="AlphaFoldDB" id="A0AB39RC16"/>
<dbReference type="GO" id="GO:0046872">
    <property type="term" value="F:metal ion binding"/>
    <property type="evidence" value="ECO:0007669"/>
    <property type="project" value="UniProtKB-KW"/>
</dbReference>
<keyword evidence="6" id="KW-0418">Kinase</keyword>
<evidence type="ECO:0000313" key="18">
    <source>
        <dbReference type="EMBL" id="XDQ50494.1"/>
    </source>
</evidence>
<gene>
    <name evidence="18" type="ORF">AB5J53_01590</name>
</gene>
<keyword evidence="4" id="KW-0479">Metal-binding</keyword>
<dbReference type="GO" id="GO:0016301">
    <property type="term" value="F:kinase activity"/>
    <property type="evidence" value="ECO:0007669"/>
    <property type="project" value="UniProtKB-KW"/>
</dbReference>
<keyword evidence="2" id="KW-0597">Phosphoprotein</keyword>
<evidence type="ECO:0000256" key="13">
    <source>
        <dbReference type="ARBA" id="ARBA00056274"/>
    </source>
</evidence>
<dbReference type="RefSeq" id="WP_369243845.1">
    <property type="nucleotide sequence ID" value="NZ_CP163443.1"/>
</dbReference>
<dbReference type="SUPFAM" id="SSF55781">
    <property type="entry name" value="GAF domain-like"/>
    <property type="match status" value="1"/>
</dbReference>
<evidence type="ECO:0000256" key="11">
    <source>
        <dbReference type="ARBA" id="ARBA00023211"/>
    </source>
</evidence>
<evidence type="ECO:0000256" key="6">
    <source>
        <dbReference type="ARBA" id="ARBA00022777"/>
    </source>
</evidence>
<dbReference type="SMART" id="SM00331">
    <property type="entry name" value="PP2C_SIG"/>
    <property type="match status" value="1"/>
</dbReference>
<dbReference type="Pfam" id="PF07228">
    <property type="entry name" value="SpoIIE"/>
    <property type="match status" value="1"/>
</dbReference>
<dbReference type="SUPFAM" id="SSF55785">
    <property type="entry name" value="PYP-like sensor domain (PAS domain)"/>
    <property type="match status" value="1"/>
</dbReference>
<protein>
    <recommendedName>
        <fullName evidence="1">protein-serine/threonine phosphatase</fullName>
        <ecNumber evidence="1">3.1.3.16</ecNumber>
    </recommendedName>
    <alternativeName>
        <fullName evidence="15">Protein-serine/threonine phosphatase</fullName>
    </alternativeName>
    <alternativeName>
        <fullName evidence="14">Serine/threonine-protein kinase</fullName>
    </alternativeName>
</protein>
<dbReference type="InterPro" id="IPR029016">
    <property type="entry name" value="GAF-like_dom_sf"/>
</dbReference>
<organism evidence="18">
    <name type="scientific">Streptomyces sp. R41</name>
    <dbReference type="NCBI Taxonomy" id="3238632"/>
    <lineage>
        <taxon>Bacteria</taxon>
        <taxon>Bacillati</taxon>
        <taxon>Actinomycetota</taxon>
        <taxon>Actinomycetes</taxon>
        <taxon>Kitasatosporales</taxon>
        <taxon>Streptomycetaceae</taxon>
        <taxon>Streptomyces</taxon>
    </lineage>
</organism>
<proteinExistence type="predicted"/>
<dbReference type="GO" id="GO:0004722">
    <property type="term" value="F:protein serine/threonine phosphatase activity"/>
    <property type="evidence" value="ECO:0007669"/>
    <property type="project" value="UniProtKB-EC"/>
</dbReference>
<comment type="catalytic activity">
    <reaction evidence="12">
        <text>O-phospho-L-seryl-[protein] + H2O = L-seryl-[protein] + phosphate</text>
        <dbReference type="Rhea" id="RHEA:20629"/>
        <dbReference type="Rhea" id="RHEA-COMP:9863"/>
        <dbReference type="Rhea" id="RHEA-COMP:11604"/>
        <dbReference type="ChEBI" id="CHEBI:15377"/>
        <dbReference type="ChEBI" id="CHEBI:29999"/>
        <dbReference type="ChEBI" id="CHEBI:43474"/>
        <dbReference type="ChEBI" id="CHEBI:83421"/>
        <dbReference type="EC" id="3.1.3.16"/>
    </reaction>
</comment>
<dbReference type="InterPro" id="IPR036457">
    <property type="entry name" value="PPM-type-like_dom_sf"/>
</dbReference>
<evidence type="ECO:0000256" key="9">
    <source>
        <dbReference type="ARBA" id="ARBA00022842"/>
    </source>
</evidence>
<keyword evidence="7" id="KW-0378">Hydrolase</keyword>
<evidence type="ECO:0000256" key="8">
    <source>
        <dbReference type="ARBA" id="ARBA00022840"/>
    </source>
</evidence>
<keyword evidence="5" id="KW-0547">Nucleotide-binding</keyword>
<accession>A0AB39RC16</accession>
<feature type="domain" description="PAS" evidence="17">
    <location>
        <begin position="29"/>
        <end position="65"/>
    </location>
</feature>
<keyword evidence="3" id="KW-0808">Transferase</keyword>
<evidence type="ECO:0000256" key="1">
    <source>
        <dbReference type="ARBA" id="ARBA00013081"/>
    </source>
</evidence>
<evidence type="ECO:0000256" key="16">
    <source>
        <dbReference type="SAM" id="MobiDB-lite"/>
    </source>
</evidence>
<evidence type="ECO:0000256" key="10">
    <source>
        <dbReference type="ARBA" id="ARBA00022912"/>
    </source>
</evidence>
<dbReference type="PANTHER" id="PTHR43156">
    <property type="entry name" value="STAGE II SPORULATION PROTEIN E-RELATED"/>
    <property type="match status" value="1"/>
</dbReference>
<dbReference type="SUPFAM" id="SSF81606">
    <property type="entry name" value="PP2C-like"/>
    <property type="match status" value="1"/>
</dbReference>
<dbReference type="InterPro" id="IPR000014">
    <property type="entry name" value="PAS"/>
</dbReference>
<keyword evidence="10" id="KW-0904">Protein phosphatase</keyword>
<dbReference type="InterPro" id="IPR003018">
    <property type="entry name" value="GAF"/>
</dbReference>
<evidence type="ECO:0000259" key="17">
    <source>
        <dbReference type="PROSITE" id="PS50112"/>
    </source>
</evidence>
<dbReference type="InterPro" id="IPR001932">
    <property type="entry name" value="PPM-type_phosphatase-like_dom"/>
</dbReference>
<dbReference type="SMART" id="SM00065">
    <property type="entry name" value="GAF"/>
    <property type="match status" value="1"/>
</dbReference>
<keyword evidence="11" id="KW-0464">Manganese</keyword>
<dbReference type="Gene3D" id="3.30.450.40">
    <property type="match status" value="1"/>
</dbReference>
<evidence type="ECO:0000256" key="3">
    <source>
        <dbReference type="ARBA" id="ARBA00022679"/>
    </source>
</evidence>
<evidence type="ECO:0000256" key="4">
    <source>
        <dbReference type="ARBA" id="ARBA00022723"/>
    </source>
</evidence>
<dbReference type="InterPro" id="IPR013767">
    <property type="entry name" value="PAS_fold"/>
</dbReference>
<name>A0AB39RC16_9ACTN</name>
<dbReference type="Gene3D" id="3.60.40.10">
    <property type="entry name" value="PPM-type phosphatase domain"/>
    <property type="match status" value="1"/>
</dbReference>
<evidence type="ECO:0000256" key="5">
    <source>
        <dbReference type="ARBA" id="ARBA00022741"/>
    </source>
</evidence>